<name>A0A9N8ZPE3_9GLOM</name>
<accession>A0A9N8ZPE3</accession>
<protein>
    <submittedName>
        <fullName evidence="1">2995_t:CDS:1</fullName>
    </submittedName>
</protein>
<dbReference type="AlphaFoldDB" id="A0A9N8ZPE3"/>
<comment type="caution">
    <text evidence="1">The sequence shown here is derived from an EMBL/GenBank/DDBJ whole genome shotgun (WGS) entry which is preliminary data.</text>
</comment>
<proteinExistence type="predicted"/>
<sequence>MLRKDFDKKRQKKILKGLASDFEKFASDDRLKHEELVIGQKPHYEEELPSTSPKKIKISGNEELVEEGISQEDLSNSVIKTFDIFGQLEFPTYYEKLKTIWNTENDNTNYCVINMGDKNTLNQVHELLSENELRFLSERLMLKNEVECISVEARSYMELFDHIVEEEGCDNSFDDQTEDTEGDNNFRNSEEFKKVIAKMEEKMRRLGSLSEKFNYLSNVYPIPPESYDQSKMPDINIIKSISSHLDTIYFSCERDVPSSVYKADGVLEFFERPNQIPLFFLEVSEGPNNPDPGIVYEDREKLMDEGVFALNKFMISTGLPTRRVCETLSVFLAQGIADKIEIGQLIFIGPGLYLFSPFTIPALTIPTSFTNLAHAPRLIRTLLCLRYNIIKKIELYKEFSKEGQQLITQAKTRYATGFSPNRSKSYHI</sequence>
<evidence type="ECO:0000313" key="2">
    <source>
        <dbReference type="Proteomes" id="UP000789342"/>
    </source>
</evidence>
<keyword evidence="2" id="KW-1185">Reference proteome</keyword>
<evidence type="ECO:0000313" key="1">
    <source>
        <dbReference type="EMBL" id="CAG8502440.1"/>
    </source>
</evidence>
<dbReference type="OrthoDB" id="2381955at2759"/>
<gene>
    <name evidence="1" type="ORF">AMORRO_LOCUS3319</name>
</gene>
<dbReference type="Proteomes" id="UP000789342">
    <property type="component" value="Unassembled WGS sequence"/>
</dbReference>
<organism evidence="1 2">
    <name type="scientific">Acaulospora morrowiae</name>
    <dbReference type="NCBI Taxonomy" id="94023"/>
    <lineage>
        <taxon>Eukaryota</taxon>
        <taxon>Fungi</taxon>
        <taxon>Fungi incertae sedis</taxon>
        <taxon>Mucoromycota</taxon>
        <taxon>Glomeromycotina</taxon>
        <taxon>Glomeromycetes</taxon>
        <taxon>Diversisporales</taxon>
        <taxon>Acaulosporaceae</taxon>
        <taxon>Acaulospora</taxon>
    </lineage>
</organism>
<dbReference type="EMBL" id="CAJVPV010001599">
    <property type="protein sequence ID" value="CAG8502440.1"/>
    <property type="molecule type" value="Genomic_DNA"/>
</dbReference>
<reference evidence="1" key="1">
    <citation type="submission" date="2021-06" db="EMBL/GenBank/DDBJ databases">
        <authorList>
            <person name="Kallberg Y."/>
            <person name="Tangrot J."/>
            <person name="Rosling A."/>
        </authorList>
    </citation>
    <scope>NUCLEOTIDE SEQUENCE</scope>
    <source>
        <strain evidence="1">CL551</strain>
    </source>
</reference>